<evidence type="ECO:0000256" key="3">
    <source>
        <dbReference type="ARBA" id="ARBA00022833"/>
    </source>
</evidence>
<dbReference type="GO" id="GO:0008270">
    <property type="term" value="F:zinc ion binding"/>
    <property type="evidence" value="ECO:0007669"/>
    <property type="project" value="InterPro"/>
</dbReference>
<organism evidence="8 9">
    <name type="scientific">Saccharothrix coeruleofusca</name>
    <dbReference type="NCBI Taxonomy" id="33919"/>
    <lineage>
        <taxon>Bacteria</taxon>
        <taxon>Bacillati</taxon>
        <taxon>Actinomycetota</taxon>
        <taxon>Actinomycetes</taxon>
        <taxon>Pseudonocardiales</taxon>
        <taxon>Pseudonocardiaceae</taxon>
        <taxon>Saccharothrix</taxon>
    </lineage>
</organism>
<evidence type="ECO:0000256" key="2">
    <source>
        <dbReference type="ARBA" id="ARBA00022723"/>
    </source>
</evidence>
<accession>A0A918EJ39</accession>
<gene>
    <name evidence="8" type="ORF">GCM10010185_71940</name>
</gene>
<evidence type="ECO:0000259" key="7">
    <source>
        <dbReference type="Pfam" id="PF08240"/>
    </source>
</evidence>
<dbReference type="PANTHER" id="PTHR43401:SF2">
    <property type="entry name" value="L-THREONINE 3-DEHYDROGENASE"/>
    <property type="match status" value="1"/>
</dbReference>
<dbReference type="Gene3D" id="3.40.50.720">
    <property type="entry name" value="NAD(P)-binding Rossmann-like Domain"/>
    <property type="match status" value="1"/>
</dbReference>
<sequence>MRAYQIERPGKIDPVSISVPPCGEDEVLLQTEAVSICSTDVSYYRGHLEPARWPITPGHEYVGRVVRVGSRVTGVEWGDRLVYWGQTDFDGLAEYRVIRPLLPNQPGQTIWYTERNFYDSHQAAAVVVPDGLASGLATMVEPLTSILRCLLVNPPKPGDVCVVLGCGPSALLAVQLLSRVLGAARVLVIEQDARRIALARRFGADSSFNIVTQASELVEFVREHHDSFADYVLDALPHVAPRGEGPDVRSLAMGLLKPGGEYVFYGATMLPQPVSTWHVLAKGLHLRATPFDVRAFPMTRSAHCARTALALISQGVVEVEPLITRTLSFDDDGGVRDAFENYGADGGLKTSIVFEHALELPSVPRVDAVVTGVG</sequence>
<dbReference type="PROSITE" id="PS00059">
    <property type="entry name" value="ADH_ZINC"/>
    <property type="match status" value="1"/>
</dbReference>
<dbReference type="AlphaFoldDB" id="A0A918EJ39"/>
<dbReference type="EMBL" id="BMRG01000042">
    <property type="protein sequence ID" value="GGP88053.1"/>
    <property type="molecule type" value="Genomic_DNA"/>
</dbReference>
<dbReference type="InterPro" id="IPR036291">
    <property type="entry name" value="NAD(P)-bd_dom_sf"/>
</dbReference>
<feature type="domain" description="Alcohol dehydrogenase-like N-terminal" evidence="7">
    <location>
        <begin position="23"/>
        <end position="82"/>
    </location>
</feature>
<dbReference type="SUPFAM" id="SSF50129">
    <property type="entry name" value="GroES-like"/>
    <property type="match status" value="1"/>
</dbReference>
<dbReference type="Gene3D" id="3.90.180.10">
    <property type="entry name" value="Medium-chain alcohol dehydrogenases, catalytic domain"/>
    <property type="match status" value="1"/>
</dbReference>
<dbReference type="RefSeq" id="WP_189227800.1">
    <property type="nucleotide sequence ID" value="NZ_JAGINV010000001.1"/>
</dbReference>
<dbReference type="PANTHER" id="PTHR43401">
    <property type="entry name" value="L-THREONINE 3-DEHYDROGENASE"/>
    <property type="match status" value="1"/>
</dbReference>
<dbReference type="InterPro" id="IPR013154">
    <property type="entry name" value="ADH-like_N"/>
</dbReference>
<evidence type="ECO:0000256" key="5">
    <source>
        <dbReference type="RuleBase" id="RU361277"/>
    </source>
</evidence>
<dbReference type="Pfam" id="PF08240">
    <property type="entry name" value="ADH_N"/>
    <property type="match status" value="1"/>
</dbReference>
<comment type="caution">
    <text evidence="8">The sequence shown here is derived from an EMBL/GenBank/DDBJ whole genome shotgun (WGS) entry which is preliminary data.</text>
</comment>
<keyword evidence="2 5" id="KW-0479">Metal-binding</keyword>
<dbReference type="InterPro" id="IPR002328">
    <property type="entry name" value="ADH_Zn_CS"/>
</dbReference>
<evidence type="ECO:0000256" key="1">
    <source>
        <dbReference type="ARBA" id="ARBA00001947"/>
    </source>
</evidence>
<evidence type="ECO:0000313" key="8">
    <source>
        <dbReference type="EMBL" id="GGP88053.1"/>
    </source>
</evidence>
<comment type="cofactor">
    <cofactor evidence="1 5">
        <name>Zn(2+)</name>
        <dbReference type="ChEBI" id="CHEBI:29105"/>
    </cofactor>
</comment>
<dbReference type="InterPro" id="IPR013149">
    <property type="entry name" value="ADH-like_C"/>
</dbReference>
<keyword evidence="4" id="KW-0560">Oxidoreductase</keyword>
<dbReference type="SUPFAM" id="SSF51735">
    <property type="entry name" value="NAD(P)-binding Rossmann-fold domains"/>
    <property type="match status" value="1"/>
</dbReference>
<reference evidence="8" key="2">
    <citation type="submission" date="2020-09" db="EMBL/GenBank/DDBJ databases">
        <authorList>
            <person name="Sun Q."/>
            <person name="Ohkuma M."/>
        </authorList>
    </citation>
    <scope>NUCLEOTIDE SEQUENCE</scope>
    <source>
        <strain evidence="8">JCM 3313</strain>
    </source>
</reference>
<dbReference type="GO" id="GO:0016491">
    <property type="term" value="F:oxidoreductase activity"/>
    <property type="evidence" value="ECO:0007669"/>
    <property type="project" value="UniProtKB-KW"/>
</dbReference>
<keyword evidence="3 5" id="KW-0862">Zinc</keyword>
<dbReference type="InterPro" id="IPR050129">
    <property type="entry name" value="Zn_alcohol_dh"/>
</dbReference>
<evidence type="ECO:0000259" key="6">
    <source>
        <dbReference type="Pfam" id="PF00107"/>
    </source>
</evidence>
<protein>
    <submittedName>
        <fullName evidence="8">Galactitol-1-phosphate 5-dehydrogenase</fullName>
    </submittedName>
</protein>
<name>A0A918EJ39_9PSEU</name>
<proteinExistence type="inferred from homology"/>
<comment type="similarity">
    <text evidence="5">Belongs to the zinc-containing alcohol dehydrogenase family.</text>
</comment>
<keyword evidence="9" id="KW-1185">Reference proteome</keyword>
<dbReference type="Pfam" id="PF00107">
    <property type="entry name" value="ADH_zinc_N"/>
    <property type="match status" value="1"/>
</dbReference>
<reference evidence="8" key="1">
    <citation type="journal article" date="2014" name="Int. J. Syst. Evol. Microbiol.">
        <title>Complete genome sequence of Corynebacterium casei LMG S-19264T (=DSM 44701T), isolated from a smear-ripened cheese.</title>
        <authorList>
            <consortium name="US DOE Joint Genome Institute (JGI-PGF)"/>
            <person name="Walter F."/>
            <person name="Albersmeier A."/>
            <person name="Kalinowski J."/>
            <person name="Ruckert C."/>
        </authorList>
    </citation>
    <scope>NUCLEOTIDE SEQUENCE</scope>
    <source>
        <strain evidence="8">JCM 3313</strain>
    </source>
</reference>
<evidence type="ECO:0000256" key="4">
    <source>
        <dbReference type="ARBA" id="ARBA00023002"/>
    </source>
</evidence>
<dbReference type="InterPro" id="IPR011032">
    <property type="entry name" value="GroES-like_sf"/>
</dbReference>
<evidence type="ECO:0000313" key="9">
    <source>
        <dbReference type="Proteomes" id="UP000639606"/>
    </source>
</evidence>
<feature type="domain" description="Alcohol dehydrogenase-like C-terminal" evidence="6">
    <location>
        <begin position="171"/>
        <end position="288"/>
    </location>
</feature>
<dbReference type="Proteomes" id="UP000639606">
    <property type="component" value="Unassembled WGS sequence"/>
</dbReference>